<sequence length="472" mass="54282">MEIEAMKKLLKNTDIRRRKFIDRYQISQRYYQNENDITRRNNGKSIVKEDGNNDKKGPLRSADNRVSSNFHQLLVDQEAGYLATKPPTIDVNDATINQKIINTLGDNFGLRLNELVIDSANAGNGWLHYWLDADQQFRYGIVPPDQITPIYSSDLNRKLIALRRTYDELNPDTGKQYSVHEYWTDKEVTVFKSEQSDYSDLEPFNNRFSIYDVSTGVETGQSNVYSHNFERIPFICFPKNKYQIPDLLKYKGLIDVYDKVYNGFVNDIDDVQQVILILTNYGGEDFAEFMKNLKNFKAIKIDSTGTGDRSGVDKLTIDIPVEARNSLLDITKSNIFVHGQGIDPTDFETNNATGEAIKMLYSHLELKAAKTEAYFRDAITELIRAIMKWLNITDANSRQITQKWTRTAIQNDLEQAQIVTQLANYSSKEAVAKANPIVEDWQQELKDQQSDQLKRVDDFANGKELDKLDENE</sequence>
<proteinExistence type="predicted"/>
<dbReference type="EMBL" id="QOCR01000004">
    <property type="protein sequence ID" value="RHW49712.1"/>
    <property type="molecule type" value="Genomic_DNA"/>
</dbReference>
<feature type="compositionally biased region" description="Basic and acidic residues" evidence="1">
    <location>
        <begin position="46"/>
        <end position="57"/>
    </location>
</feature>
<reference evidence="2 3" key="1">
    <citation type="submission" date="2018-07" db="EMBL/GenBank/DDBJ databases">
        <title>Genome sequences of six Lactobacillus spp. isolated from bumble bee guts.</title>
        <authorList>
            <person name="Motta E.V.S."/>
            <person name="Moran N.A."/>
        </authorList>
    </citation>
    <scope>NUCLEOTIDE SEQUENCE [LARGE SCALE GENOMIC DNA]</scope>
    <source>
        <strain evidence="2 3">BI-1.1</strain>
    </source>
</reference>
<feature type="region of interest" description="Disordered" evidence="1">
    <location>
        <begin position="35"/>
        <end position="63"/>
    </location>
</feature>
<dbReference type="Proteomes" id="UP000284109">
    <property type="component" value="Unassembled WGS sequence"/>
</dbReference>
<dbReference type="Pfam" id="PF05133">
    <property type="entry name" value="SPP1_portal"/>
    <property type="match status" value="1"/>
</dbReference>
<name>A0A417ZEL0_9LACO</name>
<evidence type="ECO:0000313" key="3">
    <source>
        <dbReference type="Proteomes" id="UP000284109"/>
    </source>
</evidence>
<evidence type="ECO:0000256" key="1">
    <source>
        <dbReference type="SAM" id="MobiDB-lite"/>
    </source>
</evidence>
<dbReference type="RefSeq" id="WP_118901375.1">
    <property type="nucleotide sequence ID" value="NZ_QOCR01000004.1"/>
</dbReference>
<evidence type="ECO:0000313" key="2">
    <source>
        <dbReference type="EMBL" id="RHW49712.1"/>
    </source>
</evidence>
<accession>A0A417ZEL0</accession>
<gene>
    <name evidence="2" type="ORF">DS831_05995</name>
</gene>
<comment type="caution">
    <text evidence="2">The sequence shown here is derived from an EMBL/GenBank/DDBJ whole genome shotgun (WGS) entry which is preliminary data.</text>
</comment>
<dbReference type="AlphaFoldDB" id="A0A417ZEL0"/>
<keyword evidence="3" id="KW-1185">Reference proteome</keyword>
<dbReference type="OrthoDB" id="1697867at2"/>
<organism evidence="2 3">
    <name type="scientific">Bombilactobacillus bombi</name>
    <dbReference type="NCBI Taxonomy" id="1303590"/>
    <lineage>
        <taxon>Bacteria</taxon>
        <taxon>Bacillati</taxon>
        <taxon>Bacillota</taxon>
        <taxon>Bacilli</taxon>
        <taxon>Lactobacillales</taxon>
        <taxon>Lactobacillaceae</taxon>
        <taxon>Bombilactobacillus</taxon>
    </lineage>
</organism>
<dbReference type="InterPro" id="IPR021145">
    <property type="entry name" value="Portal_protein_SPP1_Gp6-like"/>
</dbReference>
<protein>
    <submittedName>
        <fullName evidence="2">Phage portal protein</fullName>
    </submittedName>
</protein>